<dbReference type="GO" id="GO:0051603">
    <property type="term" value="P:proteolysis involved in protein catabolic process"/>
    <property type="evidence" value="ECO:0007669"/>
    <property type="project" value="InterPro"/>
</dbReference>
<evidence type="ECO:0000313" key="8">
    <source>
        <dbReference type="Proteomes" id="UP000677054"/>
    </source>
</evidence>
<comment type="subunit">
    <text evidence="5">The 26S proteasome consists of a 20S proteasome core and two 19S regulatory subunits. The 20S proteasome core is composed of 28 subunits that are arranged in four stacked rings, resulting in a barrel-shaped structure. The two end rings are each formed by seven alpha subunits, and the two central rings are each formed by seven beta subunits. The catalytic chamber with the active sites is on the inside of the barrel.</text>
</comment>
<dbReference type="GO" id="GO:0019774">
    <property type="term" value="C:proteasome core complex, beta-subunit complex"/>
    <property type="evidence" value="ECO:0007669"/>
    <property type="project" value="UniProtKB-UniRule"/>
</dbReference>
<dbReference type="GO" id="GO:0005737">
    <property type="term" value="C:cytoplasm"/>
    <property type="evidence" value="ECO:0007669"/>
    <property type="project" value="UniProtKB-SubCell"/>
</dbReference>
<evidence type="ECO:0000256" key="4">
    <source>
        <dbReference type="ARBA" id="ARBA00024953"/>
    </source>
</evidence>
<dbReference type="CDD" id="cd03760">
    <property type="entry name" value="proteasome_beta_type_4"/>
    <property type="match status" value="1"/>
</dbReference>
<dbReference type="InterPro" id="IPR029055">
    <property type="entry name" value="Ntn_hydrolases_N"/>
</dbReference>
<keyword evidence="2 6" id="KW-0647">Proteasome</keyword>
<dbReference type="InterPro" id="IPR016050">
    <property type="entry name" value="Proteasome_bsu_CS"/>
</dbReference>
<evidence type="ECO:0000256" key="2">
    <source>
        <dbReference type="ARBA" id="ARBA00022942"/>
    </source>
</evidence>
<evidence type="ECO:0000256" key="6">
    <source>
        <dbReference type="PIRNR" id="PIRNR001213"/>
    </source>
</evidence>
<name>A0A7R8X2B1_9CRUS</name>
<dbReference type="Gene3D" id="3.60.20.10">
    <property type="entry name" value="Glutamine Phosphoribosylpyrophosphate, subunit 1, domain 1"/>
    <property type="match status" value="1"/>
</dbReference>
<sequence>MEAPMELLRQSINPSFTMNAPDIMPLPSFPAFATDFKSRTMNPITTGTSVVALKFDGGVMMAADTLGSYGSLARFPNIERLLRVNDSTIIGASGDYADYQYLRDIIEQKVIDEACQDDGFGIKPKNLHCWLTRVMYNRRSKFNPLWNIYVVAGLQDGVPYLGYVDKIGTSFEAPQVVSGLGGYLALPLLRDAVEKKPKMNQQEARAAIGDAMRLLFYRDCQAFHKYHLGVITKDGAKIEGPFEVDVNWDLGYHIHGY</sequence>
<dbReference type="PROSITE" id="PS51476">
    <property type="entry name" value="PROTEASOME_BETA_2"/>
    <property type="match status" value="1"/>
</dbReference>
<dbReference type="Proteomes" id="UP000677054">
    <property type="component" value="Unassembled WGS sequence"/>
</dbReference>
<dbReference type="PANTHER" id="PTHR32194:SF6">
    <property type="entry name" value="PROTEASOME SUBUNIT BETA"/>
    <property type="match status" value="1"/>
</dbReference>
<proteinExistence type="inferred from homology"/>
<dbReference type="AlphaFoldDB" id="A0A7R8X2B1"/>
<dbReference type="EMBL" id="CAJPEV010000261">
    <property type="protein sequence ID" value="CAG0883118.1"/>
    <property type="molecule type" value="Genomic_DNA"/>
</dbReference>
<evidence type="ECO:0000256" key="1">
    <source>
        <dbReference type="ARBA" id="ARBA00022490"/>
    </source>
</evidence>
<protein>
    <recommendedName>
        <fullName evidence="6">Proteasome subunit beta</fullName>
    </recommendedName>
</protein>
<keyword evidence="3 6" id="KW-0539">Nucleus</keyword>
<dbReference type="PROSITE" id="PS00854">
    <property type="entry name" value="PROTEASOME_BETA_1"/>
    <property type="match status" value="1"/>
</dbReference>
<dbReference type="InterPro" id="IPR023333">
    <property type="entry name" value="Proteasome_suB-type"/>
</dbReference>
<keyword evidence="1 6" id="KW-0963">Cytoplasm</keyword>
<dbReference type="Pfam" id="PF00227">
    <property type="entry name" value="Proteasome"/>
    <property type="match status" value="1"/>
</dbReference>
<evidence type="ECO:0000313" key="7">
    <source>
        <dbReference type="EMBL" id="CAD7242394.1"/>
    </source>
</evidence>
<dbReference type="InterPro" id="IPR001353">
    <property type="entry name" value="Proteasome_sua/b"/>
</dbReference>
<dbReference type="SUPFAM" id="SSF56235">
    <property type="entry name" value="N-terminal nucleophile aminohydrolases (Ntn hydrolases)"/>
    <property type="match status" value="1"/>
</dbReference>
<accession>A0A7R8X2B1</accession>
<dbReference type="GO" id="GO:0005634">
    <property type="term" value="C:nucleus"/>
    <property type="evidence" value="ECO:0007669"/>
    <property type="project" value="UniProtKB-SubCell"/>
</dbReference>
<dbReference type="PANTHER" id="PTHR32194">
    <property type="entry name" value="METALLOPROTEASE TLDD"/>
    <property type="match status" value="1"/>
</dbReference>
<comment type="function">
    <text evidence="4">Non-catalytic component of the proteasome, a multicatalytic proteinase complex which is characterized by its ability to cleave peptides with Arg, Phe, Tyr, Leu, and Glu adjacent to the leaving group at neutral or slightly basic pH. The proteasome has an ATP-dependent proteolytic activity.</text>
</comment>
<gene>
    <name evidence="7" type="ORF">DSTB1V02_LOCUS2360</name>
</gene>
<evidence type="ECO:0000256" key="5">
    <source>
        <dbReference type="ARBA" id="ARBA00026071"/>
    </source>
</evidence>
<reference evidence="7" key="1">
    <citation type="submission" date="2020-11" db="EMBL/GenBank/DDBJ databases">
        <authorList>
            <person name="Tran Van P."/>
        </authorList>
    </citation>
    <scope>NUCLEOTIDE SEQUENCE</scope>
</reference>
<dbReference type="OrthoDB" id="7854943at2759"/>
<dbReference type="FunFam" id="3.60.20.10:FF:000014">
    <property type="entry name" value="Proteasome subunit beta type-7"/>
    <property type="match status" value="1"/>
</dbReference>
<dbReference type="EMBL" id="LR899778">
    <property type="protein sequence ID" value="CAD7242394.1"/>
    <property type="molecule type" value="Genomic_DNA"/>
</dbReference>
<organism evidence="7">
    <name type="scientific">Darwinula stevensoni</name>
    <dbReference type="NCBI Taxonomy" id="69355"/>
    <lineage>
        <taxon>Eukaryota</taxon>
        <taxon>Metazoa</taxon>
        <taxon>Ecdysozoa</taxon>
        <taxon>Arthropoda</taxon>
        <taxon>Crustacea</taxon>
        <taxon>Oligostraca</taxon>
        <taxon>Ostracoda</taxon>
        <taxon>Podocopa</taxon>
        <taxon>Podocopida</taxon>
        <taxon>Darwinulocopina</taxon>
        <taxon>Darwinuloidea</taxon>
        <taxon>Darwinulidae</taxon>
        <taxon>Darwinula</taxon>
    </lineage>
</organism>
<keyword evidence="8" id="KW-1185">Reference proteome</keyword>
<comment type="subcellular location">
    <subcellularLocation>
        <location evidence="6">Cytoplasm</location>
    </subcellularLocation>
    <subcellularLocation>
        <location evidence="6">Nucleus</location>
    </subcellularLocation>
</comment>
<evidence type="ECO:0000256" key="3">
    <source>
        <dbReference type="ARBA" id="ARBA00023242"/>
    </source>
</evidence>
<comment type="similarity">
    <text evidence="6">Belongs to the peptidase T1B family.</text>
</comment>
<dbReference type="InterPro" id="IPR016295">
    <property type="entry name" value="Proteasome_beta4"/>
</dbReference>
<dbReference type="PIRSF" id="PIRSF001213">
    <property type="entry name" value="Psome_endopept_beta"/>
    <property type="match status" value="1"/>
</dbReference>